<dbReference type="AlphaFoldDB" id="A0AAW8V9K4"/>
<dbReference type="PANTHER" id="PTHR38777:SF1">
    <property type="entry name" value="DNAK SUPPRESSOR PROTEIN"/>
    <property type="match status" value="1"/>
</dbReference>
<dbReference type="GO" id="GO:0008270">
    <property type="term" value="F:zinc ion binding"/>
    <property type="evidence" value="ECO:0007669"/>
    <property type="project" value="UniProtKB-KW"/>
</dbReference>
<dbReference type="NCBIfam" id="TIGR02419">
    <property type="entry name" value="C4_traR_proteo"/>
    <property type="match status" value="1"/>
</dbReference>
<dbReference type="Proteomes" id="UP001182304">
    <property type="component" value="Unassembled WGS sequence"/>
</dbReference>
<comment type="caution">
    <text evidence="6">The sequence shown here is derived from an EMBL/GenBank/DDBJ whole genome shotgun (WGS) entry which is preliminary data.</text>
</comment>
<dbReference type="SUPFAM" id="SSF57716">
    <property type="entry name" value="Glucocorticoid receptor-like (DNA-binding domain)"/>
    <property type="match status" value="1"/>
</dbReference>
<evidence type="ECO:0000313" key="6">
    <source>
        <dbReference type="EMBL" id="MDT3453472.1"/>
    </source>
</evidence>
<accession>A0AAW8V9K4</accession>
<proteinExistence type="predicted"/>
<evidence type="ECO:0000256" key="3">
    <source>
        <dbReference type="ARBA" id="ARBA00022833"/>
    </source>
</evidence>
<sequence>MDRFDKAQELEQMQRDLAIQNRTTSTRVSAFFCEDCGEEIPEQRRLTIVGVCRCVTCQTIFEKKQRVYRR</sequence>
<evidence type="ECO:0000259" key="5">
    <source>
        <dbReference type="Pfam" id="PF01258"/>
    </source>
</evidence>
<dbReference type="RefSeq" id="WP_016533142.1">
    <property type="nucleotide sequence ID" value="NZ_AP025519.1"/>
</dbReference>
<reference evidence="6" key="1">
    <citation type="submission" date="2022-07" db="EMBL/GenBank/DDBJ databases">
        <title>Sequence of Pasteurella multocoda 17BRD-035.</title>
        <authorList>
            <person name="Roy Chowdhury P."/>
            <person name="Alhamami T."/>
            <person name="Trott D.J."/>
            <person name="Djordvevic S.P."/>
        </authorList>
    </citation>
    <scope>NUCLEOTIDE SEQUENCE</scope>
    <source>
        <strain evidence="6">17BRD-035</strain>
    </source>
</reference>
<dbReference type="PROSITE" id="PS51128">
    <property type="entry name" value="ZF_DKSA_2"/>
    <property type="match status" value="1"/>
</dbReference>
<keyword evidence="1" id="KW-0479">Metal-binding</keyword>
<feature type="domain" description="Zinc finger DksA/TraR C4-type" evidence="5">
    <location>
        <begin position="33"/>
        <end position="63"/>
    </location>
</feature>
<dbReference type="EMBL" id="JANIEN010000025">
    <property type="protein sequence ID" value="MDT3453472.1"/>
    <property type="molecule type" value="Genomic_DNA"/>
</dbReference>
<evidence type="ECO:0000256" key="1">
    <source>
        <dbReference type="ARBA" id="ARBA00022723"/>
    </source>
</evidence>
<dbReference type="PANTHER" id="PTHR38777">
    <property type="entry name" value="FELS-2 PROPHAGE PROTEIN"/>
    <property type="match status" value="1"/>
</dbReference>
<protein>
    <submittedName>
        <fullName evidence="6">TraR/DksA C4-type zinc finger protein</fullName>
    </submittedName>
</protein>
<evidence type="ECO:0000256" key="2">
    <source>
        <dbReference type="ARBA" id="ARBA00022771"/>
    </source>
</evidence>
<organism evidence="6 7">
    <name type="scientific">Pasteurella multocida</name>
    <dbReference type="NCBI Taxonomy" id="747"/>
    <lineage>
        <taxon>Bacteria</taxon>
        <taxon>Pseudomonadati</taxon>
        <taxon>Pseudomonadota</taxon>
        <taxon>Gammaproteobacteria</taxon>
        <taxon>Pasteurellales</taxon>
        <taxon>Pasteurellaceae</taxon>
        <taxon>Pasteurella</taxon>
    </lineage>
</organism>
<name>A0AAW8V9K4_PASMD</name>
<keyword evidence="3" id="KW-0862">Zinc</keyword>
<dbReference type="Pfam" id="PF01258">
    <property type="entry name" value="zf-dskA_traR"/>
    <property type="match status" value="1"/>
</dbReference>
<dbReference type="GO" id="GO:1900378">
    <property type="term" value="P:positive regulation of secondary metabolite biosynthetic process"/>
    <property type="evidence" value="ECO:0007669"/>
    <property type="project" value="TreeGrafter"/>
</dbReference>
<keyword evidence="2" id="KW-0863">Zinc-finger</keyword>
<gene>
    <name evidence="6" type="ORF">NQF69_11935</name>
</gene>
<evidence type="ECO:0000313" key="7">
    <source>
        <dbReference type="Proteomes" id="UP001182304"/>
    </source>
</evidence>
<dbReference type="InterPro" id="IPR012783">
    <property type="entry name" value="Znf_C4_TraR"/>
</dbReference>
<evidence type="ECO:0000256" key="4">
    <source>
        <dbReference type="PROSITE-ProRule" id="PRU00510"/>
    </source>
</evidence>
<dbReference type="Gene3D" id="1.20.120.910">
    <property type="entry name" value="DksA, coiled-coil domain"/>
    <property type="match status" value="1"/>
</dbReference>
<feature type="zinc finger region" description="dksA C4-type" evidence="4">
    <location>
        <begin position="33"/>
        <end position="57"/>
    </location>
</feature>
<dbReference type="InterPro" id="IPR000962">
    <property type="entry name" value="Znf_DskA_TraR"/>
</dbReference>